<dbReference type="STRING" id="155417.A0A4Q4SS64"/>
<gene>
    <name evidence="2" type="ORF">DL764_010769</name>
</gene>
<dbReference type="PANTHER" id="PTHR46910">
    <property type="entry name" value="TRANSCRIPTION FACTOR PDR1"/>
    <property type="match status" value="1"/>
</dbReference>
<dbReference type="OrthoDB" id="103819at2759"/>
<name>A0A4Q4SS64_9PEZI</name>
<dbReference type="InterPro" id="IPR050987">
    <property type="entry name" value="AtrR-like"/>
</dbReference>
<evidence type="ECO:0000313" key="3">
    <source>
        <dbReference type="Proteomes" id="UP000293360"/>
    </source>
</evidence>
<evidence type="ECO:0000313" key="2">
    <source>
        <dbReference type="EMBL" id="RYO74616.1"/>
    </source>
</evidence>
<dbReference type="GO" id="GO:0003700">
    <property type="term" value="F:DNA-binding transcription factor activity"/>
    <property type="evidence" value="ECO:0007669"/>
    <property type="project" value="InterPro"/>
</dbReference>
<proteinExistence type="predicted"/>
<accession>A0A4Q4SS64</accession>
<dbReference type="EMBL" id="QJNU01001582">
    <property type="protein sequence ID" value="RYO74616.1"/>
    <property type="molecule type" value="Genomic_DNA"/>
</dbReference>
<dbReference type="AlphaFoldDB" id="A0A4Q4SS64"/>
<dbReference type="PANTHER" id="PTHR46910:SF1">
    <property type="entry name" value="MISCELLANEOUS ZN(II)2CYS6 TRANSCRIPTION FACTOR (EUROFUNG)-RELATED"/>
    <property type="match status" value="1"/>
</dbReference>
<protein>
    <recommendedName>
        <fullName evidence="4">Transcription factor domain-containing protein</fullName>
    </recommendedName>
</protein>
<dbReference type="Proteomes" id="UP000293360">
    <property type="component" value="Unassembled WGS sequence"/>
</dbReference>
<keyword evidence="1" id="KW-0539">Nucleus</keyword>
<reference evidence="2 3" key="1">
    <citation type="submission" date="2018-06" db="EMBL/GenBank/DDBJ databases">
        <title>Complete Genomes of Monosporascus.</title>
        <authorList>
            <person name="Robinson A.J."/>
            <person name="Natvig D.O."/>
        </authorList>
    </citation>
    <scope>NUCLEOTIDE SEQUENCE [LARGE SCALE GENOMIC DNA]</scope>
    <source>
        <strain evidence="2 3">CBS 110550</strain>
    </source>
</reference>
<keyword evidence="3" id="KW-1185">Reference proteome</keyword>
<evidence type="ECO:0008006" key="4">
    <source>
        <dbReference type="Google" id="ProtNLM"/>
    </source>
</evidence>
<organism evidence="2 3">
    <name type="scientific">Monosporascus ibericus</name>
    <dbReference type="NCBI Taxonomy" id="155417"/>
    <lineage>
        <taxon>Eukaryota</taxon>
        <taxon>Fungi</taxon>
        <taxon>Dikarya</taxon>
        <taxon>Ascomycota</taxon>
        <taxon>Pezizomycotina</taxon>
        <taxon>Sordariomycetes</taxon>
        <taxon>Xylariomycetidae</taxon>
        <taxon>Xylariales</taxon>
        <taxon>Xylariales incertae sedis</taxon>
        <taxon>Monosporascus</taxon>
    </lineage>
</organism>
<sequence length="659" mass="73293">MNSAKRSRVESDEVFLSLGSLGEYNNHAVNSILARLEGVERGISSMQSSLAKLDADRPSTVTNQAADTAYMCSYVTSTRSKLSVRSPCRRYVQAGDNCEAYVGPTSLHCIILDLKENVLDPICVNRSRVQQAAISAQDSLDKLLESANDSESDDDDSPLAMPPMAILEAMMEPYFSLVNPNMPIWTQNAFRKLVDDFQTFGNVVKDRACAVCCNNMILLTLAAKSLRDEAKRRAQSTSKQRPASMDLDLIRPFLANAKRAVNKIEQLLTPSLVNLQAFLSLCLVAQQYLTQDICNLCFHQAAYLARFIGLDQSHLSIEDPDFEDVQRRCDLLQCMCMIGTSVSWISGVRQVYFAAEMPAILASTDIQALAVTGVNWRDRLRLAWIEDQVFALLYSHNFQSRKPDEILDSIAVLQRELDEWWNDCAPDRDVNDADVANVSSASPRREFYVEQAISFHSVRLLLSWPVSDRYGGPLAALEESRICMKLFARAWDSGTDLGRYASLSRLIVSYPPLAFIRLLMHVIDDVDGKADSSVDDDFELLRSFALMVKTVATLSDPRSHIARLDALVRPLVIFAAAAHSPTLRRPNSQMTVGGGEPPERMLQGLEAFDVSELHSRSVCSPPPLHFPFDFADAVSTDFLTAYSPGIRMEHGESSAGFLF</sequence>
<evidence type="ECO:0000256" key="1">
    <source>
        <dbReference type="ARBA" id="ARBA00023242"/>
    </source>
</evidence>
<comment type="caution">
    <text evidence="2">The sequence shown here is derived from an EMBL/GenBank/DDBJ whole genome shotgun (WGS) entry which is preliminary data.</text>
</comment>
<dbReference type="CDD" id="cd12148">
    <property type="entry name" value="fungal_TF_MHR"/>
    <property type="match status" value="1"/>
</dbReference>